<comment type="subcellular location">
    <subcellularLocation>
        <location evidence="1">Membrane</location>
        <topology evidence="1">Peripheral membrane protein</topology>
    </subcellularLocation>
</comment>
<keyword evidence="8" id="KW-1185">Reference proteome</keyword>
<evidence type="ECO:0000313" key="7">
    <source>
        <dbReference type="EMBL" id="KAL0632572.1"/>
    </source>
</evidence>
<name>A0ABR3G9F5_9PEZI</name>
<dbReference type="EMBL" id="JBBBZM010000162">
    <property type="protein sequence ID" value="KAL0632572.1"/>
    <property type="molecule type" value="Genomic_DNA"/>
</dbReference>
<evidence type="ECO:0000313" key="8">
    <source>
        <dbReference type="Proteomes" id="UP001447188"/>
    </source>
</evidence>
<evidence type="ECO:0000256" key="6">
    <source>
        <dbReference type="RuleBase" id="RU365062"/>
    </source>
</evidence>
<comment type="similarity">
    <text evidence="6">Belongs to the taffazin family.</text>
</comment>
<keyword evidence="4" id="KW-0472">Membrane</keyword>
<sequence length="212" mass="24597">MATTGILSRMFLYGTQCVEIDGMDAFLALLKYRREERNSGLLTGKSREPRISGKLSKVHQHPEYSMRYYKWGVSRLLLEPSVQPVMVPMFITGFSDVMHESRKFPRFLPRVGKKVTLHVGDVVPESRFSDLRRAWCDLKDRNVEGGEWLKGREAVELRIETTRRVREEVVKLRRRVGLLEEEESAARVETYALPGMRHKEGQLANGTWEKDM</sequence>
<evidence type="ECO:0000256" key="1">
    <source>
        <dbReference type="ARBA" id="ARBA00004170"/>
    </source>
</evidence>
<gene>
    <name evidence="7" type="primary">TAZ1</name>
    <name evidence="7" type="ORF">Q9L58_008549</name>
</gene>
<evidence type="ECO:0000256" key="3">
    <source>
        <dbReference type="ARBA" id="ARBA00023098"/>
    </source>
</evidence>
<keyword evidence="3" id="KW-0443">Lipid metabolism</keyword>
<comment type="caution">
    <text evidence="7">The sequence shown here is derived from an EMBL/GenBank/DDBJ whole genome shotgun (WGS) entry which is preliminary data.</text>
</comment>
<evidence type="ECO:0000256" key="2">
    <source>
        <dbReference type="ARBA" id="ARBA00022679"/>
    </source>
</evidence>
<protein>
    <recommendedName>
        <fullName evidence="6">Tafazzin family protein</fullName>
    </recommendedName>
</protein>
<organism evidence="7 8">
    <name type="scientific">Discina gigas</name>
    <dbReference type="NCBI Taxonomy" id="1032678"/>
    <lineage>
        <taxon>Eukaryota</taxon>
        <taxon>Fungi</taxon>
        <taxon>Dikarya</taxon>
        <taxon>Ascomycota</taxon>
        <taxon>Pezizomycotina</taxon>
        <taxon>Pezizomycetes</taxon>
        <taxon>Pezizales</taxon>
        <taxon>Discinaceae</taxon>
        <taxon>Discina</taxon>
    </lineage>
</organism>
<dbReference type="PANTHER" id="PTHR12497:SF0">
    <property type="entry name" value="TAFAZZIN"/>
    <property type="match status" value="1"/>
</dbReference>
<dbReference type="InterPro" id="IPR000872">
    <property type="entry name" value="Tafazzin"/>
</dbReference>
<dbReference type="PRINTS" id="PR00979">
    <property type="entry name" value="TAFAZZIN"/>
</dbReference>
<keyword evidence="2" id="KW-0808">Transferase</keyword>
<evidence type="ECO:0000256" key="4">
    <source>
        <dbReference type="ARBA" id="ARBA00023136"/>
    </source>
</evidence>
<accession>A0ABR3G9F5</accession>
<dbReference type="PANTHER" id="PTHR12497">
    <property type="entry name" value="TAZ PROTEIN TAFAZZIN"/>
    <property type="match status" value="1"/>
</dbReference>
<proteinExistence type="inferred from homology"/>
<keyword evidence="5 7" id="KW-0012">Acyltransferase</keyword>
<dbReference type="Proteomes" id="UP001447188">
    <property type="component" value="Unassembled WGS sequence"/>
</dbReference>
<reference evidence="7 8" key="1">
    <citation type="submission" date="2024-02" db="EMBL/GenBank/DDBJ databases">
        <title>Discinaceae phylogenomics.</title>
        <authorList>
            <person name="Dirks A.C."/>
            <person name="James T.Y."/>
        </authorList>
    </citation>
    <scope>NUCLEOTIDE SEQUENCE [LARGE SCALE GENOMIC DNA]</scope>
    <source>
        <strain evidence="7 8">ACD0624</strain>
    </source>
</reference>
<dbReference type="GO" id="GO:0016746">
    <property type="term" value="F:acyltransferase activity"/>
    <property type="evidence" value="ECO:0007669"/>
    <property type="project" value="UniProtKB-KW"/>
</dbReference>
<evidence type="ECO:0000256" key="5">
    <source>
        <dbReference type="ARBA" id="ARBA00023315"/>
    </source>
</evidence>